<feature type="compositionally biased region" description="Basic and acidic residues" evidence="1">
    <location>
        <begin position="55"/>
        <end position="64"/>
    </location>
</feature>
<dbReference type="InterPro" id="IPR003583">
    <property type="entry name" value="Hlx-hairpin-Hlx_DNA-bd_motif"/>
</dbReference>
<dbReference type="SMART" id="SM00278">
    <property type="entry name" value="HhH1"/>
    <property type="match status" value="2"/>
</dbReference>
<organism evidence="4 5">
    <name type="scientific">Vagococcus proximus</name>
    <dbReference type="NCBI Taxonomy" id="2991417"/>
    <lineage>
        <taxon>Bacteria</taxon>
        <taxon>Bacillati</taxon>
        <taxon>Bacillota</taxon>
        <taxon>Bacilli</taxon>
        <taxon>Lactobacillales</taxon>
        <taxon>Enterococcaceae</taxon>
        <taxon>Vagococcus</taxon>
    </lineage>
</organism>
<keyword evidence="2" id="KW-0812">Transmembrane</keyword>
<dbReference type="InterPro" id="IPR019554">
    <property type="entry name" value="Soluble_ligand-bd"/>
</dbReference>
<name>A0ABT5X3B6_9ENTE</name>
<dbReference type="Gene3D" id="3.10.560.10">
    <property type="entry name" value="Outer membrane lipoprotein wza domain like"/>
    <property type="match status" value="1"/>
</dbReference>
<evidence type="ECO:0000259" key="3">
    <source>
        <dbReference type="SMART" id="SM00278"/>
    </source>
</evidence>
<dbReference type="InterPro" id="IPR051675">
    <property type="entry name" value="Endo/Exo/Phosphatase_dom_1"/>
</dbReference>
<dbReference type="InterPro" id="IPR004509">
    <property type="entry name" value="Competence_ComEA_HhH"/>
</dbReference>
<evidence type="ECO:0000313" key="5">
    <source>
        <dbReference type="Proteomes" id="UP001147148"/>
    </source>
</evidence>
<dbReference type="NCBIfam" id="TIGR00426">
    <property type="entry name" value="competence protein ComEA helix-hairpin-helix repeat region"/>
    <property type="match status" value="1"/>
</dbReference>
<dbReference type="InterPro" id="IPR010994">
    <property type="entry name" value="RuvA_2-like"/>
</dbReference>
<evidence type="ECO:0000256" key="2">
    <source>
        <dbReference type="SAM" id="Phobius"/>
    </source>
</evidence>
<proteinExistence type="predicted"/>
<sequence>MFERVNRLLVKEKIGLGIVSFFLLLGVSFMGYKLVHHLDNGSISVDVTKETLWQDDGKSTKDSNEESEPTETEHPTTLYADIKSAVQHPGIYKIEDNMRVNDLVELAGGILKEADDKQVNFAKIVTDQAVIYIPKKGEEIPITLSENQENKKGEDEGEASGGKVNINTATKEILQTVSGIGEKKAEAILTFREENGSFKTVDDLKNVSGIGEKTVEKLKEELTV</sequence>
<keyword evidence="5" id="KW-1185">Reference proteome</keyword>
<feature type="domain" description="Helix-hairpin-helix DNA-binding motif class 1" evidence="3">
    <location>
        <begin position="172"/>
        <end position="191"/>
    </location>
</feature>
<dbReference type="Gene3D" id="1.10.150.310">
    <property type="entry name" value="Tex RuvX-like domain-like"/>
    <property type="match status" value="1"/>
</dbReference>
<dbReference type="SUPFAM" id="SSF47781">
    <property type="entry name" value="RuvA domain 2-like"/>
    <property type="match status" value="1"/>
</dbReference>
<feature type="domain" description="Helix-hairpin-helix DNA-binding motif class 1" evidence="3">
    <location>
        <begin position="202"/>
        <end position="221"/>
    </location>
</feature>
<reference evidence="4" key="1">
    <citation type="submission" date="2022-10" db="EMBL/GenBank/DDBJ databases">
        <title>Vagococcus sp. isolated from poultry meat.</title>
        <authorList>
            <person name="Johansson P."/>
            <person name="Bjorkroth J."/>
        </authorList>
    </citation>
    <scope>NUCLEOTIDE SEQUENCE</scope>
    <source>
        <strain evidence="4">PNs007</strain>
    </source>
</reference>
<gene>
    <name evidence="4" type="ORF">OL233_09425</name>
</gene>
<dbReference type="Pfam" id="PF10531">
    <property type="entry name" value="SLBB"/>
    <property type="match status" value="1"/>
</dbReference>
<dbReference type="EMBL" id="JAPDSH010000007">
    <property type="protein sequence ID" value="MDF0480501.1"/>
    <property type="molecule type" value="Genomic_DNA"/>
</dbReference>
<dbReference type="Pfam" id="PF12836">
    <property type="entry name" value="HHH_3"/>
    <property type="match status" value="1"/>
</dbReference>
<dbReference type="Proteomes" id="UP001147148">
    <property type="component" value="Unassembled WGS sequence"/>
</dbReference>
<keyword evidence="2" id="KW-1133">Transmembrane helix</keyword>
<feature type="transmembrane region" description="Helical" evidence="2">
    <location>
        <begin position="14"/>
        <end position="35"/>
    </location>
</feature>
<dbReference type="PANTHER" id="PTHR21180:SF32">
    <property type="entry name" value="ENDONUCLEASE_EXONUCLEASE_PHOSPHATASE FAMILY DOMAIN-CONTAINING PROTEIN 1"/>
    <property type="match status" value="1"/>
</dbReference>
<feature type="region of interest" description="Disordered" evidence="1">
    <location>
        <begin position="54"/>
        <end position="75"/>
    </location>
</feature>
<keyword evidence="2" id="KW-0472">Membrane</keyword>
<accession>A0ABT5X3B6</accession>
<comment type="caution">
    <text evidence="4">The sequence shown here is derived from an EMBL/GenBank/DDBJ whole genome shotgun (WGS) entry which is preliminary data.</text>
</comment>
<evidence type="ECO:0000256" key="1">
    <source>
        <dbReference type="SAM" id="MobiDB-lite"/>
    </source>
</evidence>
<evidence type="ECO:0000313" key="4">
    <source>
        <dbReference type="EMBL" id="MDF0480501.1"/>
    </source>
</evidence>
<dbReference type="RefSeq" id="WP_275472065.1">
    <property type="nucleotide sequence ID" value="NZ_JAPDSH010000007.1"/>
</dbReference>
<protein>
    <submittedName>
        <fullName evidence="4">Helix-hairpin-helix domain-containing protein</fullName>
    </submittedName>
</protein>
<dbReference type="PANTHER" id="PTHR21180">
    <property type="entry name" value="ENDONUCLEASE/EXONUCLEASE/PHOSPHATASE FAMILY DOMAIN-CONTAINING PROTEIN 1"/>
    <property type="match status" value="1"/>
</dbReference>